<dbReference type="Proteomes" id="UP000217199">
    <property type="component" value="Unassembled WGS sequence"/>
</dbReference>
<dbReference type="InterPro" id="IPR058210">
    <property type="entry name" value="SACS/Nov_dom"/>
</dbReference>
<keyword evidence="4" id="KW-1185">Reference proteome</keyword>
<feature type="compositionally biased region" description="Polar residues" evidence="1">
    <location>
        <begin position="1497"/>
        <end position="1526"/>
    </location>
</feature>
<dbReference type="InterPro" id="IPR020575">
    <property type="entry name" value="Hsp90_N"/>
</dbReference>
<dbReference type="EMBL" id="NBII01000006">
    <property type="protein sequence ID" value="PAV17941.1"/>
    <property type="molecule type" value="Genomic_DNA"/>
</dbReference>
<evidence type="ECO:0000313" key="3">
    <source>
        <dbReference type="EMBL" id="PAV17941.1"/>
    </source>
</evidence>
<dbReference type="InterPro" id="IPR022155">
    <property type="entry name" value="DUF3684"/>
</dbReference>
<evidence type="ECO:0000256" key="1">
    <source>
        <dbReference type="SAM" id="MobiDB-lite"/>
    </source>
</evidence>
<feature type="region of interest" description="Disordered" evidence="1">
    <location>
        <begin position="306"/>
        <end position="325"/>
    </location>
</feature>
<dbReference type="OrthoDB" id="10031156at2759"/>
<accession>A0A286UEC3</accession>
<feature type="compositionally biased region" description="Basic and acidic residues" evidence="1">
    <location>
        <begin position="1474"/>
        <end position="1483"/>
    </location>
</feature>
<proteinExistence type="predicted"/>
<feature type="domain" description="Sacsin/Nov" evidence="2">
    <location>
        <begin position="24"/>
        <end position="148"/>
    </location>
</feature>
<name>A0A286UEC3_9AGAM</name>
<evidence type="ECO:0000313" key="4">
    <source>
        <dbReference type="Proteomes" id="UP000217199"/>
    </source>
</evidence>
<feature type="region of interest" description="Disordered" evidence="1">
    <location>
        <begin position="1471"/>
        <end position="1526"/>
    </location>
</feature>
<dbReference type="Pfam" id="PF25794">
    <property type="entry name" value="SACS"/>
    <property type="match status" value="1"/>
</dbReference>
<gene>
    <name evidence="3" type="ORF">PNOK_0642700</name>
</gene>
<sequence>MATNKESLWNSGHDESVEVNQRALIDKVLARYSGEFTVFRELLQNSDDASSKSAEIHFETQAYLDLKKGTHGTSSSEVAQKKMDLKSVQIAQWTFKNDGIVFRDEDWNRLKKIAEGNPDEEKIGAFGVGFYSLFSITEEPFVTSGDQWMGFYWKDKKDQLFARRGSLPERSEWTTFEMPLREPSPIPTAFDLVRFLSSSITFMVHLREIKILLDGTNLARLVKDSGNPHSVLIPKGFKTSSPSSVMHIKSVSAKPLYIEAEVAQCVYDVGSSRSQLLSQAVRALKPAAAAVSSGFFSSLFSSFSSPATPQASTPQPPPLPENKDPFELRKSTVVLQIFSVEADVRLDKKMITELQRSTKKNPPNHLRLDLIYTGKEEYDASKREDESHEHTTSSIFQGLRADLDGAGTTRVFIGHATGQTTGIGGHIAARFIPTVERESIDLVDRNVSLWNKELLYVGGFLARVAYEAEMASIQELWKASAEGGANSMDEQMKTWLSNRCLHALKFFTFHPSTPSAVVAQLLETSFFSSSVSHPFYIMSTAGVKSASEVRIPDPTFAAFLTQLPMVPDSIMNNSRLMIDSLRTRGLIKEITFADVLSELRTKPLTEAELIACMKWWISVWSEGTVHTNLPHIRQQLIEATILSMGNGSTNERIIPLSQIQTFINIRTMGSILPLDGPFPVHTIPLEVSKNFSASDLKSAFDWQELSLVDWVQFVTSSSIVSNGPEFDLSVSAPWAERVLNTLARAWPSLGKTHQTTVVSLMKEKTCIPTRSGMQQPEKAYFPHAYIFPDLPVVTFPNGSQVKGNLERVMEALGVRKHVDLQIIFNRMIKTGDWTITDLIKYLVSVQHSLSDIEKQRLRQTAAFPKETNSAEISKDQTVAARYRAEDLYEPLDIFRQLQLPVIDWGTQNRWRPSSEEARFLFQLGLRRQPPLQDLIKLASDSDEALRSAAFRYFLDNITKYPDYDPIDFKDVDFVPAVSNNGSATIGSPSRVYTDPDSANFGFLVVHPSIRDVATEKLKLRKYPPTSLLLPILESNPPKEITDARKWFEILAGRLSEFSPGQLKQLSQMPIVPAEISLVSEKTGDKTQMRAPKDCYFRRENGESFHSKLFVFVDFGTKANAFLSACGTKHEPSIEEIVQIILSDPKRFYHLSGARIGIRRARKVKKEDTKVSEDVLDEDEWDLQYDLMRPEQILIADDTNAFQSFGDSIFTAPQEDILEGFYMELGSPRMSTMVKEEYKITTEIKEAKIAQDIRALILERLPLFLHEHTHAKPRVQYSWLNNEKNFIVRTFGKLVVTKSLVFGTTRLSRSYDTSAITKRNSFGAVELWLAGNSQVDMYEVSISLCKILFDVPRVNDALLFMTILSTDLRALRRRGYNVDRILRKQRAEREAQEQARRAQAREAEKLISDIQSPTNNPVLPPAPVTKPDHTEQLRSGIENSADVDNNNNNTNKLSRPTSILANQFQGWKRKLGLPAKEDSSKSSIEETFIEPPVKTSAELPQQNLGSTTGQQLSDSGQQNPPQDNVTPLASIESNIKRAIEACREEKGNVLQNRESMQTVREALDEGYCDVSGRVNDLLYAGSMGDIKIFVAKDVPDGRNIISRKHDSIARFIHIINPLRSLYKLPPTSVNIFYDQEGESIAFNRNASIFLNLRYYESWHDNDVRNGNLSKALISWFFTLAHEIAHNLVQPHNSEHEFYFSSICEAHVALLGRLISENSS</sequence>
<feature type="region of interest" description="Disordered" evidence="1">
    <location>
        <begin position="1391"/>
        <end position="1456"/>
    </location>
</feature>
<dbReference type="InParanoid" id="A0A286UEC3"/>
<evidence type="ECO:0000259" key="2">
    <source>
        <dbReference type="Pfam" id="PF25794"/>
    </source>
</evidence>
<protein>
    <recommendedName>
        <fullName evidence="2">Sacsin/Nov domain-containing protein</fullName>
    </recommendedName>
</protein>
<dbReference type="STRING" id="2282107.A0A286UEC3"/>
<dbReference type="Gene3D" id="3.30.565.10">
    <property type="entry name" value="Histidine kinase-like ATPase, C-terminal domain"/>
    <property type="match status" value="1"/>
</dbReference>
<dbReference type="InterPro" id="IPR036890">
    <property type="entry name" value="HATPase_C_sf"/>
</dbReference>
<reference evidence="3 4" key="1">
    <citation type="journal article" date="2017" name="Mol. Ecol.">
        <title>Comparative and population genomic landscape of Phellinus noxius: A hypervariable fungus causing root rot in trees.</title>
        <authorList>
            <person name="Chung C.L."/>
            <person name="Lee T.J."/>
            <person name="Akiba M."/>
            <person name="Lee H.H."/>
            <person name="Kuo T.H."/>
            <person name="Liu D."/>
            <person name="Ke H.M."/>
            <person name="Yokoi T."/>
            <person name="Roa M.B."/>
            <person name="Lu M.J."/>
            <person name="Chang Y.Y."/>
            <person name="Ann P.J."/>
            <person name="Tsai J.N."/>
            <person name="Chen C.Y."/>
            <person name="Tzean S.S."/>
            <person name="Ota Y."/>
            <person name="Hattori T."/>
            <person name="Sahashi N."/>
            <person name="Liou R.F."/>
            <person name="Kikuchi T."/>
            <person name="Tsai I.J."/>
        </authorList>
    </citation>
    <scope>NUCLEOTIDE SEQUENCE [LARGE SCALE GENOMIC DNA]</scope>
    <source>
        <strain evidence="3 4">FFPRI411160</strain>
    </source>
</reference>
<comment type="caution">
    <text evidence="3">The sequence shown here is derived from an EMBL/GenBank/DDBJ whole genome shotgun (WGS) entry which is preliminary data.</text>
</comment>
<feature type="compositionally biased region" description="Basic and acidic residues" evidence="1">
    <location>
        <begin position="1391"/>
        <end position="1406"/>
    </location>
</feature>
<dbReference type="SUPFAM" id="SSF55874">
    <property type="entry name" value="ATPase domain of HSP90 chaperone/DNA topoisomerase II/histidine kinase"/>
    <property type="match status" value="1"/>
</dbReference>
<dbReference type="PANTHER" id="PTHR47839">
    <property type="entry name" value="DOMAIN PROTEIN, PUTATIVE (AFU_ORTHOLOGUE AFUA_6G04830)-RELATED"/>
    <property type="match status" value="1"/>
</dbReference>
<dbReference type="PRINTS" id="PR00775">
    <property type="entry name" value="HEATSHOCK90"/>
</dbReference>
<dbReference type="PANTHER" id="PTHR47839:SF1">
    <property type="entry name" value="DOMAIN PROTEIN, PUTATIVE (AFU_ORTHOLOGUE AFUA_6G04830)-RELATED"/>
    <property type="match status" value="1"/>
</dbReference>
<organism evidence="3 4">
    <name type="scientific">Pyrrhoderma noxium</name>
    <dbReference type="NCBI Taxonomy" id="2282107"/>
    <lineage>
        <taxon>Eukaryota</taxon>
        <taxon>Fungi</taxon>
        <taxon>Dikarya</taxon>
        <taxon>Basidiomycota</taxon>
        <taxon>Agaricomycotina</taxon>
        <taxon>Agaricomycetes</taxon>
        <taxon>Hymenochaetales</taxon>
        <taxon>Hymenochaetaceae</taxon>
        <taxon>Pyrrhoderma</taxon>
    </lineage>
</organism>
<dbReference type="Pfam" id="PF12449">
    <property type="entry name" value="DUF3684"/>
    <property type="match status" value="2"/>
</dbReference>